<organism evidence="2">
    <name type="scientific">bioreactor metagenome</name>
    <dbReference type="NCBI Taxonomy" id="1076179"/>
    <lineage>
        <taxon>unclassified sequences</taxon>
        <taxon>metagenomes</taxon>
        <taxon>ecological metagenomes</taxon>
    </lineage>
</organism>
<evidence type="ECO:0000256" key="1">
    <source>
        <dbReference type="SAM" id="MobiDB-lite"/>
    </source>
</evidence>
<comment type="caution">
    <text evidence="2">The sequence shown here is derived from an EMBL/GenBank/DDBJ whole genome shotgun (WGS) entry which is preliminary data.</text>
</comment>
<dbReference type="AlphaFoldDB" id="A0A645G3B1"/>
<feature type="compositionally biased region" description="Low complexity" evidence="1">
    <location>
        <begin position="92"/>
        <end position="103"/>
    </location>
</feature>
<feature type="compositionally biased region" description="Pro residues" evidence="1">
    <location>
        <begin position="104"/>
        <end position="115"/>
    </location>
</feature>
<gene>
    <name evidence="2" type="ORF">SDC9_167687</name>
</gene>
<evidence type="ECO:0000313" key="2">
    <source>
        <dbReference type="EMBL" id="MPN20309.1"/>
    </source>
</evidence>
<protein>
    <submittedName>
        <fullName evidence="2">Uncharacterized protein</fullName>
    </submittedName>
</protein>
<proteinExistence type="predicted"/>
<dbReference type="EMBL" id="VSSQ01068024">
    <property type="protein sequence ID" value="MPN20309.1"/>
    <property type="molecule type" value="Genomic_DNA"/>
</dbReference>
<feature type="region of interest" description="Disordered" evidence="1">
    <location>
        <begin position="92"/>
        <end position="115"/>
    </location>
</feature>
<reference evidence="2" key="1">
    <citation type="submission" date="2019-08" db="EMBL/GenBank/DDBJ databases">
        <authorList>
            <person name="Kucharzyk K."/>
            <person name="Murdoch R.W."/>
            <person name="Higgins S."/>
            <person name="Loffler F."/>
        </authorList>
    </citation>
    <scope>NUCLEOTIDE SEQUENCE</scope>
</reference>
<sequence length="144" mass="15453">MGRVSPFARTYLLEAHPVSLTARLFTIGVDPEHEEHLGLVDTSKNHELIMTKMKELGFPGLQVKFIVAERPASLSIPAPAAPPVVEAPRPAAKTAHVATAKSAPLPPAPSAPAPPVFNKNDFKNDPLIKKALEVFKGQIVDVRA</sequence>
<accession>A0A645G3B1</accession>
<name>A0A645G3B1_9ZZZZ</name>